<proteinExistence type="predicted"/>
<dbReference type="AlphaFoldDB" id="A0A931E7R0"/>
<dbReference type="EMBL" id="JADWYR010000001">
    <property type="protein sequence ID" value="MBG9376926.1"/>
    <property type="molecule type" value="Genomic_DNA"/>
</dbReference>
<accession>A0A931E7R0</accession>
<keyword evidence="2" id="KW-1185">Reference proteome</keyword>
<comment type="caution">
    <text evidence="1">The sequence shown here is derived from an EMBL/GenBank/DDBJ whole genome shotgun (WGS) entry which is preliminary data.</text>
</comment>
<sequence length="111" mass="12148">MSVINIDQLIQALESGVDTLAKTTLQDYVSQAKADGENAIGSLKSNLQQWTLELESGALKADDIAFLLKEEAALDEMTALKQAGLAEIRIDQFKTNLITMITNTIFSFIKV</sequence>
<dbReference type="Proteomes" id="UP000628448">
    <property type="component" value="Unassembled WGS sequence"/>
</dbReference>
<reference evidence="1" key="1">
    <citation type="submission" date="2020-11" db="EMBL/GenBank/DDBJ databases">
        <title>Bacterial whole genome sequence for Panacibacter sp. DH6.</title>
        <authorList>
            <person name="Le V."/>
            <person name="Ko S."/>
            <person name="Ahn C.-Y."/>
            <person name="Oh H.-M."/>
        </authorList>
    </citation>
    <scope>NUCLEOTIDE SEQUENCE</scope>
    <source>
        <strain evidence="1">DH6</strain>
    </source>
</reference>
<protein>
    <submittedName>
        <fullName evidence="1">Uncharacterized protein</fullName>
    </submittedName>
</protein>
<organism evidence="1 2">
    <name type="scientific">Panacibacter microcysteis</name>
    <dbReference type="NCBI Taxonomy" id="2793269"/>
    <lineage>
        <taxon>Bacteria</taxon>
        <taxon>Pseudomonadati</taxon>
        <taxon>Bacteroidota</taxon>
        <taxon>Chitinophagia</taxon>
        <taxon>Chitinophagales</taxon>
        <taxon>Chitinophagaceae</taxon>
        <taxon>Panacibacter</taxon>
    </lineage>
</organism>
<gene>
    <name evidence="1" type="ORF">I5907_11805</name>
</gene>
<dbReference type="RefSeq" id="WP_196990916.1">
    <property type="nucleotide sequence ID" value="NZ_JADWYR010000001.1"/>
</dbReference>
<evidence type="ECO:0000313" key="1">
    <source>
        <dbReference type="EMBL" id="MBG9376926.1"/>
    </source>
</evidence>
<name>A0A931E7R0_9BACT</name>
<evidence type="ECO:0000313" key="2">
    <source>
        <dbReference type="Proteomes" id="UP000628448"/>
    </source>
</evidence>